<accession>A0A4Q2JQ60</accession>
<dbReference type="CDD" id="cd17502">
    <property type="entry name" value="MFS_Azr1_MDR_like"/>
    <property type="match status" value="1"/>
</dbReference>
<comment type="similarity">
    <text evidence="2">Belongs to the major facilitator superfamily. TCR/Tet family.</text>
</comment>
<evidence type="ECO:0000256" key="2">
    <source>
        <dbReference type="ARBA" id="ARBA00007520"/>
    </source>
</evidence>
<keyword evidence="5 8" id="KW-0812">Transmembrane</keyword>
<dbReference type="InterPro" id="IPR004638">
    <property type="entry name" value="EmrB-like"/>
</dbReference>
<evidence type="ECO:0000256" key="8">
    <source>
        <dbReference type="SAM" id="Phobius"/>
    </source>
</evidence>
<feature type="transmembrane region" description="Helical" evidence="8">
    <location>
        <begin position="250"/>
        <end position="273"/>
    </location>
</feature>
<keyword evidence="3" id="KW-0813">Transport</keyword>
<evidence type="ECO:0000256" key="4">
    <source>
        <dbReference type="ARBA" id="ARBA00022475"/>
    </source>
</evidence>
<dbReference type="GO" id="GO:0022857">
    <property type="term" value="F:transmembrane transporter activity"/>
    <property type="evidence" value="ECO:0007669"/>
    <property type="project" value="InterPro"/>
</dbReference>
<reference evidence="10 11" key="1">
    <citation type="submission" date="2019-01" db="EMBL/GenBank/DDBJ databases">
        <authorList>
            <person name="Li J."/>
        </authorList>
    </citation>
    <scope>NUCLEOTIDE SEQUENCE [LARGE SCALE GENOMIC DNA]</scope>
    <source>
        <strain evidence="10 11">CGMCC 4.7180</strain>
    </source>
</reference>
<feature type="transmembrane region" description="Helical" evidence="8">
    <location>
        <begin position="212"/>
        <end position="238"/>
    </location>
</feature>
<protein>
    <submittedName>
        <fullName evidence="10">DHA2 family efflux MFS transporter permease subunit</fullName>
    </submittedName>
</protein>
<evidence type="ECO:0000313" key="11">
    <source>
        <dbReference type="Proteomes" id="UP000292881"/>
    </source>
</evidence>
<organism evidence="10 11">
    <name type="scientific">Agromyces binzhouensis</name>
    <dbReference type="NCBI Taxonomy" id="1817495"/>
    <lineage>
        <taxon>Bacteria</taxon>
        <taxon>Bacillati</taxon>
        <taxon>Actinomycetota</taxon>
        <taxon>Actinomycetes</taxon>
        <taxon>Micrococcales</taxon>
        <taxon>Microbacteriaceae</taxon>
        <taxon>Agromyces</taxon>
    </lineage>
</organism>
<dbReference type="AlphaFoldDB" id="A0A4Q2JQ60"/>
<dbReference type="Proteomes" id="UP000292881">
    <property type="component" value="Unassembled WGS sequence"/>
</dbReference>
<dbReference type="SUPFAM" id="SSF103473">
    <property type="entry name" value="MFS general substrate transporter"/>
    <property type="match status" value="1"/>
</dbReference>
<keyword evidence="6 8" id="KW-1133">Transmembrane helix</keyword>
<dbReference type="PROSITE" id="PS50850">
    <property type="entry name" value="MFS"/>
    <property type="match status" value="1"/>
</dbReference>
<dbReference type="OrthoDB" id="7375466at2"/>
<name>A0A4Q2JQ60_9MICO</name>
<sequence length="545" mass="56593">MFVAVLSGTVVSTSMPRIIADLGGDQAAYTWVITASLLATAVSTPIWGKLADLVNRKVLLQLAIALFVVGTAIAGFAQDTTTMIAVRVIQGLGAGGLMSLVMIIVALIISPRERGKYMGVVGGIMAVATIGGPLLGGVVTDAWGWRANFFLPLPLAIIALVLIQLTLHLPRLPKRAVKIDYAGAVLMAVGVSLLLVWVTLGGNRFDWDSVASLVMVGIAAASLIAFVVVEFFVAEPIVPMALFRNRTFTLAVVASIAIGVAMFATSVFLAQYFQLARGATPTESGLMTIPLIVGQMGASILIGALISRFGKWKGFMVVGAALIVAGSFLMTTLRYDTDYAWVSVAMVVLGAGLGMVMQNLTLVVQNDTPVSQLGAASSNVNFFRSIAGTIGVTIMGSLLAAQVQERISSGFAGFTPSTPEEADALQGLTSGAVPNVHELPESIRVVIESAYGHGIADVFWIAVPLAVLSLLAIAFLPNRPLSTKTAAESLAEEAEDAVIDLAEAEIGAAVPSAESFEAGARRELVSTATGSVASADGTDASGSRR</sequence>
<evidence type="ECO:0000313" key="10">
    <source>
        <dbReference type="EMBL" id="RXZ48467.1"/>
    </source>
</evidence>
<evidence type="ECO:0000256" key="5">
    <source>
        <dbReference type="ARBA" id="ARBA00022692"/>
    </source>
</evidence>
<dbReference type="InterPro" id="IPR011701">
    <property type="entry name" value="MFS"/>
</dbReference>
<evidence type="ECO:0000259" key="9">
    <source>
        <dbReference type="PROSITE" id="PS50850"/>
    </source>
</evidence>
<feature type="transmembrane region" description="Helical" evidence="8">
    <location>
        <begin position="58"/>
        <end position="77"/>
    </location>
</feature>
<feature type="transmembrane region" description="Helical" evidence="8">
    <location>
        <begin position="149"/>
        <end position="169"/>
    </location>
</feature>
<keyword evidence="7 8" id="KW-0472">Membrane</keyword>
<dbReference type="FunFam" id="1.20.1720.10:FF:000004">
    <property type="entry name" value="EmrB/QacA family drug resistance transporter"/>
    <property type="match status" value="1"/>
</dbReference>
<dbReference type="PRINTS" id="PR01036">
    <property type="entry name" value="TCRTETB"/>
</dbReference>
<feature type="transmembrane region" description="Helical" evidence="8">
    <location>
        <begin position="314"/>
        <end position="333"/>
    </location>
</feature>
<comment type="caution">
    <text evidence="10">The sequence shown here is derived from an EMBL/GenBank/DDBJ whole genome shotgun (WGS) entry which is preliminary data.</text>
</comment>
<dbReference type="GO" id="GO:0005886">
    <property type="term" value="C:plasma membrane"/>
    <property type="evidence" value="ECO:0007669"/>
    <property type="project" value="UniProtKB-SubCell"/>
</dbReference>
<dbReference type="NCBIfam" id="TIGR00711">
    <property type="entry name" value="efflux_EmrB"/>
    <property type="match status" value="1"/>
</dbReference>
<feature type="transmembrane region" description="Helical" evidence="8">
    <location>
        <begin position="89"/>
        <end position="110"/>
    </location>
</feature>
<dbReference type="EMBL" id="SDPL01000083">
    <property type="protein sequence ID" value="RXZ48467.1"/>
    <property type="molecule type" value="Genomic_DNA"/>
</dbReference>
<dbReference type="InterPro" id="IPR036259">
    <property type="entry name" value="MFS_trans_sf"/>
</dbReference>
<dbReference type="PANTHER" id="PTHR23501">
    <property type="entry name" value="MAJOR FACILITATOR SUPERFAMILY"/>
    <property type="match status" value="1"/>
</dbReference>
<evidence type="ECO:0000256" key="6">
    <source>
        <dbReference type="ARBA" id="ARBA00022989"/>
    </source>
</evidence>
<evidence type="ECO:0000256" key="3">
    <source>
        <dbReference type="ARBA" id="ARBA00022448"/>
    </source>
</evidence>
<dbReference type="Gene3D" id="1.20.1720.10">
    <property type="entry name" value="Multidrug resistance protein D"/>
    <property type="match status" value="1"/>
</dbReference>
<dbReference type="Pfam" id="PF07690">
    <property type="entry name" value="MFS_1"/>
    <property type="match status" value="1"/>
</dbReference>
<evidence type="ECO:0000256" key="7">
    <source>
        <dbReference type="ARBA" id="ARBA00023136"/>
    </source>
</evidence>
<feature type="transmembrane region" description="Helical" evidence="8">
    <location>
        <begin position="285"/>
        <end position="307"/>
    </location>
</feature>
<feature type="transmembrane region" description="Helical" evidence="8">
    <location>
        <begin position="181"/>
        <end position="200"/>
    </location>
</feature>
<evidence type="ECO:0000256" key="1">
    <source>
        <dbReference type="ARBA" id="ARBA00004651"/>
    </source>
</evidence>
<comment type="subcellular location">
    <subcellularLocation>
        <location evidence="1">Cell membrane</location>
        <topology evidence="1">Multi-pass membrane protein</topology>
    </subcellularLocation>
</comment>
<dbReference type="Gene3D" id="1.20.1250.20">
    <property type="entry name" value="MFS general substrate transporter like domains"/>
    <property type="match status" value="1"/>
</dbReference>
<feature type="transmembrane region" description="Helical" evidence="8">
    <location>
        <begin position="26"/>
        <end position="46"/>
    </location>
</feature>
<dbReference type="PANTHER" id="PTHR23501:SF197">
    <property type="entry name" value="COMD"/>
    <property type="match status" value="1"/>
</dbReference>
<feature type="transmembrane region" description="Helical" evidence="8">
    <location>
        <begin position="339"/>
        <end position="362"/>
    </location>
</feature>
<feature type="transmembrane region" description="Helical" evidence="8">
    <location>
        <begin position="382"/>
        <end position="401"/>
    </location>
</feature>
<feature type="transmembrane region" description="Helical" evidence="8">
    <location>
        <begin position="458"/>
        <end position="476"/>
    </location>
</feature>
<dbReference type="InterPro" id="IPR020846">
    <property type="entry name" value="MFS_dom"/>
</dbReference>
<feature type="transmembrane region" description="Helical" evidence="8">
    <location>
        <begin position="117"/>
        <end position="137"/>
    </location>
</feature>
<feature type="domain" description="Major facilitator superfamily (MFS) profile" evidence="9">
    <location>
        <begin position="1"/>
        <end position="481"/>
    </location>
</feature>
<gene>
    <name evidence="10" type="ORF">ESO86_06365</name>
</gene>
<proteinExistence type="inferred from homology"/>
<keyword evidence="4" id="KW-1003">Cell membrane</keyword>
<keyword evidence="11" id="KW-1185">Reference proteome</keyword>